<dbReference type="PRINTS" id="PR00723">
    <property type="entry name" value="SUBTILISIN"/>
</dbReference>
<feature type="domain" description="Peptidase S8/S53" evidence="9">
    <location>
        <begin position="522"/>
        <end position="668"/>
    </location>
</feature>
<dbReference type="NCBIfam" id="TIGR04183">
    <property type="entry name" value="Por_Secre_tail"/>
    <property type="match status" value="1"/>
</dbReference>
<comment type="similarity">
    <text evidence="1 6 7">Belongs to the peptidase S8 family.</text>
</comment>
<dbReference type="PROSITE" id="PS00138">
    <property type="entry name" value="SUBTILASE_SER"/>
    <property type="match status" value="1"/>
</dbReference>
<dbReference type="InterPro" id="IPR026444">
    <property type="entry name" value="Secre_tail"/>
</dbReference>
<dbReference type="GO" id="GO:0004252">
    <property type="term" value="F:serine-type endopeptidase activity"/>
    <property type="evidence" value="ECO:0007669"/>
    <property type="project" value="UniProtKB-UniRule"/>
</dbReference>
<evidence type="ECO:0000256" key="1">
    <source>
        <dbReference type="ARBA" id="ARBA00011073"/>
    </source>
</evidence>
<dbReference type="InterPro" id="IPR051048">
    <property type="entry name" value="Peptidase_S8/S53_subtilisin"/>
</dbReference>
<proteinExistence type="inferred from homology"/>
<dbReference type="SUPFAM" id="SSF52743">
    <property type="entry name" value="Subtilisin-like"/>
    <property type="match status" value="1"/>
</dbReference>
<evidence type="ECO:0000256" key="8">
    <source>
        <dbReference type="SAM" id="SignalP"/>
    </source>
</evidence>
<gene>
    <name evidence="11" type="ORF">HZA61_11495</name>
</gene>
<organism evidence="11 12">
    <name type="scientific">Eiseniibacteriota bacterium</name>
    <dbReference type="NCBI Taxonomy" id="2212470"/>
    <lineage>
        <taxon>Bacteria</taxon>
        <taxon>Candidatus Eiseniibacteriota</taxon>
    </lineage>
</organism>
<feature type="chain" id="PRO_5037696046" evidence="8">
    <location>
        <begin position="25"/>
        <end position="793"/>
    </location>
</feature>
<dbReference type="Pfam" id="PF00082">
    <property type="entry name" value="Peptidase_S8"/>
    <property type="match status" value="2"/>
</dbReference>
<reference evidence="11" key="1">
    <citation type="submission" date="2020-07" db="EMBL/GenBank/DDBJ databases">
        <title>Huge and variable diversity of episymbiotic CPR bacteria and DPANN archaea in groundwater ecosystems.</title>
        <authorList>
            <person name="He C.Y."/>
            <person name="Keren R."/>
            <person name="Whittaker M."/>
            <person name="Farag I.F."/>
            <person name="Doudna J."/>
            <person name="Cate J.H.D."/>
            <person name="Banfield J.F."/>
        </authorList>
    </citation>
    <scope>NUCLEOTIDE SEQUENCE</scope>
    <source>
        <strain evidence="11">NC_groundwater_1813_Pr3_B-0.1um_71_17</strain>
    </source>
</reference>
<dbReference type="InterPro" id="IPR036852">
    <property type="entry name" value="Peptidase_S8/S53_dom_sf"/>
</dbReference>
<evidence type="ECO:0000259" key="9">
    <source>
        <dbReference type="Pfam" id="PF00082"/>
    </source>
</evidence>
<sequence length="793" mass="81296">MLHRWTLGIALACASVLVPAAAFARLPITDVSHAMSRRAIAPTSPLTVRAAGALDLKMDAPLRALLERANAATPAAAAAARATLARDASALATYRDARSPFYVLPAAVGSEPETFVFARIDEVTGENAVSVAGGTVVLKKGELAIVRAPIARLADIAALDAVRQLSLSTRWSSMLDSSRVRSKVSQVQAGAGGLPQAYDGAGVAVGVLDSGLDYTHADFRTAGNLSRVRALLDYSSGTDGATCRPGQLDSLTCPEIDGSGGHGHGTHVTGIAAGGGRRNAAYKGMAPAADILFVKGIRDAQSNGGFSDADVVNGTAFLLSQAAALGKPAVVNLSLGGQVGAHDGTSVQEQFLDSFVGPGRVIVAAAGNSGADPIHAGYTVQGSAFNDALETGLFIGPTGAYVDAWAPPSAIVSFGIAAYDPSDITTPVYISAAAAPGQLLQGNAVTQGGTTLAALVIDARTTADPNNGARNVFISIQPATGGIDPSLLVWTIYTFGSGTFDMWTIGGQFFDNGIAAPNWFRAGNTAKTIGIPGTAKRIVCVGAHTSKTQYVDIDGVTRINGGTQIDTVAFFSSRGPSRDGRSLPNFTAPGSTILSSLSKDYPAARSSILLGGGLQQQQGTSQAAPHVTGIVALMLQRDPSLTPENVRTILSQTATVVAGAAPNIQGAGRVNALAALQATPDPLGCVVMMPTGAMVPCDQVQDGARAMMAYPNPSSSGARLSFTTATRQRVNLSLYDVGGRRVRTLQDGEVEAGVHSLDWDGDDSAGHALASGLYFARLITPAGTRSIRLVVSR</sequence>
<evidence type="ECO:0000313" key="11">
    <source>
        <dbReference type="EMBL" id="MBI5170105.1"/>
    </source>
</evidence>
<keyword evidence="3 6" id="KW-0378">Hydrolase</keyword>
<name>A0A933SF19_UNCEI</name>
<dbReference type="GO" id="GO:0006508">
    <property type="term" value="P:proteolysis"/>
    <property type="evidence" value="ECO:0007669"/>
    <property type="project" value="UniProtKB-KW"/>
</dbReference>
<dbReference type="PROSITE" id="PS00136">
    <property type="entry name" value="SUBTILASE_ASP"/>
    <property type="match status" value="1"/>
</dbReference>
<evidence type="ECO:0000256" key="3">
    <source>
        <dbReference type="ARBA" id="ARBA00022801"/>
    </source>
</evidence>
<dbReference type="InterPro" id="IPR025965">
    <property type="entry name" value="FlgD/Vpr_Ig-like"/>
</dbReference>
<feature type="active site" description="Charge relay system" evidence="5 6">
    <location>
        <position position="209"/>
    </location>
</feature>
<evidence type="ECO:0000256" key="5">
    <source>
        <dbReference type="PIRSR" id="PIRSR615500-1"/>
    </source>
</evidence>
<dbReference type="InterPro" id="IPR023827">
    <property type="entry name" value="Peptidase_S8_Asp-AS"/>
</dbReference>
<evidence type="ECO:0000256" key="2">
    <source>
        <dbReference type="ARBA" id="ARBA00022670"/>
    </source>
</evidence>
<dbReference type="InterPro" id="IPR015500">
    <property type="entry name" value="Peptidase_S8_subtilisin-rel"/>
</dbReference>
<feature type="signal peptide" evidence="8">
    <location>
        <begin position="1"/>
        <end position="24"/>
    </location>
</feature>
<dbReference type="EMBL" id="JACRIW010000081">
    <property type="protein sequence ID" value="MBI5170105.1"/>
    <property type="molecule type" value="Genomic_DNA"/>
</dbReference>
<evidence type="ECO:0000256" key="4">
    <source>
        <dbReference type="ARBA" id="ARBA00022825"/>
    </source>
</evidence>
<keyword evidence="2 6" id="KW-0645">Protease</keyword>
<dbReference type="Gene3D" id="2.60.40.4070">
    <property type="match status" value="1"/>
</dbReference>
<keyword evidence="8" id="KW-0732">Signal</keyword>
<dbReference type="Proteomes" id="UP000696931">
    <property type="component" value="Unassembled WGS sequence"/>
</dbReference>
<dbReference type="InterPro" id="IPR023828">
    <property type="entry name" value="Peptidase_S8_Ser-AS"/>
</dbReference>
<protein>
    <submittedName>
        <fullName evidence="11">S8 family serine peptidase</fullName>
    </submittedName>
</protein>
<evidence type="ECO:0000256" key="6">
    <source>
        <dbReference type="PROSITE-ProRule" id="PRU01240"/>
    </source>
</evidence>
<dbReference type="PROSITE" id="PS51892">
    <property type="entry name" value="SUBTILASE"/>
    <property type="match status" value="1"/>
</dbReference>
<comment type="caution">
    <text evidence="11">The sequence shown here is derived from an EMBL/GenBank/DDBJ whole genome shotgun (WGS) entry which is preliminary data.</text>
</comment>
<evidence type="ECO:0000259" key="10">
    <source>
        <dbReference type="Pfam" id="PF13860"/>
    </source>
</evidence>
<feature type="domain" description="FlgD/Vpr Ig-like" evidence="10">
    <location>
        <begin position="717"/>
        <end position="774"/>
    </location>
</feature>
<dbReference type="PANTHER" id="PTHR43399">
    <property type="entry name" value="SUBTILISIN-RELATED"/>
    <property type="match status" value="1"/>
</dbReference>
<dbReference type="PROSITE" id="PS00137">
    <property type="entry name" value="SUBTILASE_HIS"/>
    <property type="match status" value="1"/>
</dbReference>
<dbReference type="InterPro" id="IPR022398">
    <property type="entry name" value="Peptidase_S8_His-AS"/>
</dbReference>
<evidence type="ECO:0000256" key="7">
    <source>
        <dbReference type="RuleBase" id="RU003355"/>
    </source>
</evidence>
<feature type="active site" description="Charge relay system" evidence="5 6">
    <location>
        <position position="621"/>
    </location>
</feature>
<dbReference type="Gene3D" id="3.40.50.200">
    <property type="entry name" value="Peptidase S8/S53 domain"/>
    <property type="match status" value="2"/>
</dbReference>
<accession>A0A933SF19</accession>
<dbReference type="Pfam" id="PF13860">
    <property type="entry name" value="FlgD_ig"/>
    <property type="match status" value="1"/>
</dbReference>
<feature type="domain" description="Peptidase S8/S53" evidence="9">
    <location>
        <begin position="200"/>
        <end position="371"/>
    </location>
</feature>
<dbReference type="AlphaFoldDB" id="A0A933SF19"/>
<dbReference type="InterPro" id="IPR000209">
    <property type="entry name" value="Peptidase_S8/S53_dom"/>
</dbReference>
<evidence type="ECO:0000313" key="12">
    <source>
        <dbReference type="Proteomes" id="UP000696931"/>
    </source>
</evidence>
<feature type="active site" description="Charge relay system" evidence="5 6">
    <location>
        <position position="264"/>
    </location>
</feature>
<dbReference type="PANTHER" id="PTHR43399:SF4">
    <property type="entry name" value="CELL WALL-ASSOCIATED PROTEASE"/>
    <property type="match status" value="1"/>
</dbReference>
<keyword evidence="4 6" id="KW-0720">Serine protease</keyword>